<dbReference type="CDD" id="cd03249">
    <property type="entry name" value="ABC_MTABC3_MDL1_MDL2"/>
    <property type="match status" value="2"/>
</dbReference>
<keyword evidence="8 11" id="KW-1133">Transmembrane helix</keyword>
<dbReference type="InterPro" id="IPR011527">
    <property type="entry name" value="ABC1_TM_dom"/>
</dbReference>
<dbReference type="FunFam" id="1.20.1560.10:FF:000087">
    <property type="entry name" value="p-GlycoProtein related"/>
    <property type="match status" value="1"/>
</dbReference>
<feature type="transmembrane region" description="Helical" evidence="11">
    <location>
        <begin position="193"/>
        <end position="211"/>
    </location>
</feature>
<evidence type="ECO:0000256" key="3">
    <source>
        <dbReference type="ARBA" id="ARBA00022448"/>
    </source>
</evidence>
<feature type="transmembrane region" description="Helical" evidence="11">
    <location>
        <begin position="334"/>
        <end position="358"/>
    </location>
</feature>
<dbReference type="GO" id="GO:0005524">
    <property type="term" value="F:ATP binding"/>
    <property type="evidence" value="ECO:0007669"/>
    <property type="project" value="UniProtKB-KW"/>
</dbReference>
<feature type="compositionally biased region" description="Acidic residues" evidence="10">
    <location>
        <begin position="699"/>
        <end position="710"/>
    </location>
</feature>
<feature type="domain" description="ABC transporter" evidence="12">
    <location>
        <begin position="394"/>
        <end position="630"/>
    </location>
</feature>
<feature type="transmembrane region" description="Helical" evidence="11">
    <location>
        <begin position="775"/>
        <end position="798"/>
    </location>
</feature>
<protein>
    <submittedName>
        <fullName evidence="15">Uncharacterized protein</fullName>
    </submittedName>
</protein>
<dbReference type="GO" id="GO:0016887">
    <property type="term" value="F:ATP hydrolysis activity"/>
    <property type="evidence" value="ECO:0007669"/>
    <property type="project" value="InterPro"/>
</dbReference>
<dbReference type="GO" id="GO:0005743">
    <property type="term" value="C:mitochondrial inner membrane"/>
    <property type="evidence" value="ECO:0007669"/>
    <property type="project" value="TreeGrafter"/>
</dbReference>
<feature type="transmembrane region" description="Helical" evidence="11">
    <location>
        <begin position="301"/>
        <end position="322"/>
    </location>
</feature>
<feature type="region of interest" description="Disordered" evidence="10">
    <location>
        <begin position="647"/>
        <end position="710"/>
    </location>
</feature>
<evidence type="ECO:0000259" key="13">
    <source>
        <dbReference type="PROSITE" id="PS50929"/>
    </source>
</evidence>
<dbReference type="CDD" id="cd18578">
    <property type="entry name" value="ABC_6TM_Pgp_ABCB1_D2_like"/>
    <property type="match status" value="1"/>
</dbReference>
<keyword evidence="4 11" id="KW-0812">Transmembrane</keyword>
<dbReference type="InterPro" id="IPR036640">
    <property type="entry name" value="ABC1_TM_sf"/>
</dbReference>
<evidence type="ECO:0000256" key="8">
    <source>
        <dbReference type="ARBA" id="ARBA00022989"/>
    </source>
</evidence>
<dbReference type="FunFam" id="3.40.50.300:FF:000916">
    <property type="entry name" value="ABC transporter B family member 9"/>
    <property type="match status" value="1"/>
</dbReference>
<dbReference type="InterPro" id="IPR003593">
    <property type="entry name" value="AAA+_ATPase"/>
</dbReference>
<feature type="transmembrane region" description="Helical" evidence="11">
    <location>
        <begin position="117"/>
        <end position="140"/>
    </location>
</feature>
<evidence type="ECO:0000256" key="5">
    <source>
        <dbReference type="ARBA" id="ARBA00022737"/>
    </source>
</evidence>
<feature type="transmembrane region" description="Helical" evidence="11">
    <location>
        <begin position="730"/>
        <end position="755"/>
    </location>
</feature>
<dbReference type="InterPro" id="IPR027417">
    <property type="entry name" value="P-loop_NTPase"/>
</dbReference>
<dbReference type="Pfam" id="PF00005">
    <property type="entry name" value="ABC_tran"/>
    <property type="match status" value="2"/>
</dbReference>
<dbReference type="PROSITE" id="PS00211">
    <property type="entry name" value="ABC_TRANSPORTER_1"/>
    <property type="match status" value="2"/>
</dbReference>
<dbReference type="Pfam" id="PF00664">
    <property type="entry name" value="ABC_membrane"/>
    <property type="match status" value="2"/>
</dbReference>
<dbReference type="WBParaSite" id="PSAMB.scaffold865size39990.g9244.t1">
    <property type="protein sequence ID" value="PSAMB.scaffold865size39990.g9244.t1"/>
    <property type="gene ID" value="PSAMB.scaffold865size39990.g9244"/>
</dbReference>
<dbReference type="PROSITE" id="PS50893">
    <property type="entry name" value="ABC_TRANSPORTER_2"/>
    <property type="match status" value="2"/>
</dbReference>
<comment type="similarity">
    <text evidence="2">Belongs to the ABC transporter superfamily. ABCB family. Multidrug resistance exporter (TC 3.A.1.201) subfamily.</text>
</comment>
<feature type="domain" description="ABC transmembrane type-1" evidence="13">
    <location>
        <begin position="70"/>
        <end position="359"/>
    </location>
</feature>
<evidence type="ECO:0000313" key="15">
    <source>
        <dbReference type="WBParaSite" id="PSAMB.scaffold865size39990.g9244.t1"/>
    </source>
</evidence>
<evidence type="ECO:0000256" key="9">
    <source>
        <dbReference type="ARBA" id="ARBA00023136"/>
    </source>
</evidence>
<dbReference type="Proteomes" id="UP000887566">
    <property type="component" value="Unplaced"/>
</dbReference>
<dbReference type="InterPro" id="IPR017871">
    <property type="entry name" value="ABC_transporter-like_CS"/>
</dbReference>
<dbReference type="InterPro" id="IPR003439">
    <property type="entry name" value="ABC_transporter-like_ATP-bd"/>
</dbReference>
<keyword evidence="7" id="KW-0067">ATP-binding</keyword>
<feature type="compositionally biased region" description="Acidic residues" evidence="10">
    <location>
        <begin position="647"/>
        <end position="656"/>
    </location>
</feature>
<dbReference type="SUPFAM" id="SSF52540">
    <property type="entry name" value="P-loop containing nucleoside triphosphate hydrolases"/>
    <property type="match status" value="2"/>
</dbReference>
<organism evidence="14 15">
    <name type="scientific">Plectus sambesii</name>
    <dbReference type="NCBI Taxonomy" id="2011161"/>
    <lineage>
        <taxon>Eukaryota</taxon>
        <taxon>Metazoa</taxon>
        <taxon>Ecdysozoa</taxon>
        <taxon>Nematoda</taxon>
        <taxon>Chromadorea</taxon>
        <taxon>Plectida</taxon>
        <taxon>Plectina</taxon>
        <taxon>Plectoidea</taxon>
        <taxon>Plectidae</taxon>
        <taxon>Plectus</taxon>
    </lineage>
</organism>
<keyword evidence="14" id="KW-1185">Reference proteome</keyword>
<dbReference type="PROSITE" id="PS50929">
    <property type="entry name" value="ABC_TM1F"/>
    <property type="match status" value="2"/>
</dbReference>
<evidence type="ECO:0000256" key="11">
    <source>
        <dbReference type="SAM" id="Phobius"/>
    </source>
</evidence>
<keyword evidence="5" id="KW-0677">Repeat</keyword>
<dbReference type="Gene3D" id="3.40.50.300">
    <property type="entry name" value="P-loop containing nucleotide triphosphate hydrolases"/>
    <property type="match status" value="2"/>
</dbReference>
<dbReference type="FunFam" id="3.40.50.300:FF:001370">
    <property type="entry name" value="p-GlycoProtein related"/>
    <property type="match status" value="1"/>
</dbReference>
<feature type="transmembrane region" description="Helical" evidence="11">
    <location>
        <begin position="967"/>
        <end position="986"/>
    </location>
</feature>
<sequence>MGATDPKNVRAPAAAGAGAQSEGYEAGMFEKIINYALCRTDLAKRKMPMKPVSLVQLFRYGTRVDTILIFLGVIGAIVSGAGQPFVAVAAGGMVNVFLVQNDTQSQEFRDGTYKYVYYYLGIGAGLMIIAFLQACFWHVTCTRIVNRIRRAFLKSLLRQDAAWFDNNHSGALTTRLNDNIDRIQEGIGDKLGLLLRGISQFVGGLVISFVYNWQMTLVMVVIAPLVAITMSVMSRRMSTAMQKEMAVYAKAGAVAEEAISGVKTVAAFNAQDHEVKRYETELNGGKKNGIMKGVWSGVLEWLFSVIVFTFFGVAIYYGAYLYSVDVITNPGDVFVVLIAMLQGAFNLGMVSPHLMVLLGARVAAATVYATIDRTPPIDAYSTEGKKLDNTKGKIEFRDVHFRYPSRPEAKVLQGATFTVEPGQTVALVGHSGCGKSTSVGLLTRLYEAESGSVTIDGHEVTSLNINWLRNTVGIVQQEPILFNGSVEENIKIGKPDMTQEEVVRVCRMANAHDFIRKLAYGYKTKLGEGGVQLSGGQKQRIAIARTLAKDPKILLLDEATSALDAQSESVVQTALDRASKGRSTIVIAHRLSTVRDASKIIVLDKGCVVEEGTHHQLLALNGHYASLVRAQQFQRDDQTILEEVELNEDDVNEDDVPPVPRSRITSVTSAMSRQTQLRDSLRRSYRREFSQSSHKGDAEQEQLEEELQEEGGERSSWLDIVRSTRKEWPLIAVAVLFSVVRGLVFPAFSLLYGYVFDIFNGPRDELRHGAVIAMVVYIAIGIANGFAALFSVSLFGLVGENLTMQFRLTAFENILRQDAAYFDNPAHTSGKIISRLATDAPNIKAAIDSRFAQVMQGFISMLAGIILGFIYGWRLAFVGTALFVALGCMQFFLARKVQEMKKKLADIDEAGRVAIEAIENVQTVQLLTREKFFYQKFVDASSKQHKAELYKGPIAALQFAVAQSLQYFIQALCYWAGVSFIIQGYMTPRDVYQVIQSLALSSLGIMNAANFFPEFVKARTAAGLLFKMIRQQPRTGDARKGDRPNITGEITFNSVFFAYPVRAKYPVLNGLSFTAGKGKTVALVGPSGSGKSTVISMLERFYDPLDGAVKFDGNDLKGMSLEHVRESMALVGQEPRLFSGSIRENIAYGMGKDVPMEKVEQAAQLANAARFIAGLPDGYDTLVGEKGTQLSGGQKQRIAIARAMIRDPKILLLDEATSALDSESERAVQEALDRAREGRTCITIAHRLSSIQNSDLIIVVDGGKVVEYGNHQELQAMRGAYYELTRKQDLSGDLKDAE</sequence>
<reference evidence="15" key="1">
    <citation type="submission" date="2022-11" db="UniProtKB">
        <authorList>
            <consortium name="WormBaseParasite"/>
        </authorList>
    </citation>
    <scope>IDENTIFICATION</scope>
</reference>
<feature type="domain" description="ABC transmembrane type-1" evidence="13">
    <location>
        <begin position="732"/>
        <end position="1017"/>
    </location>
</feature>
<feature type="transmembrane region" description="Helical" evidence="11">
    <location>
        <begin position="217"/>
        <end position="234"/>
    </location>
</feature>
<feature type="compositionally biased region" description="Polar residues" evidence="10">
    <location>
        <begin position="663"/>
        <end position="678"/>
    </location>
</feature>
<dbReference type="InterPro" id="IPR039421">
    <property type="entry name" value="Type_1_exporter"/>
</dbReference>
<evidence type="ECO:0000313" key="14">
    <source>
        <dbReference type="Proteomes" id="UP000887566"/>
    </source>
</evidence>
<comment type="subcellular location">
    <subcellularLocation>
        <location evidence="1">Membrane</location>
        <topology evidence="1">Multi-pass membrane protein</topology>
    </subcellularLocation>
</comment>
<dbReference type="PANTHER" id="PTHR43394:SF27">
    <property type="entry name" value="ATP-DEPENDENT TRANSLOCASE ABCB1-LIKE"/>
    <property type="match status" value="1"/>
</dbReference>
<dbReference type="GO" id="GO:0015421">
    <property type="term" value="F:ABC-type oligopeptide transporter activity"/>
    <property type="evidence" value="ECO:0007669"/>
    <property type="project" value="TreeGrafter"/>
</dbReference>
<dbReference type="GO" id="GO:0090374">
    <property type="term" value="P:oligopeptide export from mitochondrion"/>
    <property type="evidence" value="ECO:0007669"/>
    <property type="project" value="TreeGrafter"/>
</dbReference>
<feature type="transmembrane region" description="Helical" evidence="11">
    <location>
        <begin position="67"/>
        <end position="97"/>
    </location>
</feature>
<keyword evidence="3" id="KW-0813">Transport</keyword>
<evidence type="ECO:0000256" key="2">
    <source>
        <dbReference type="ARBA" id="ARBA00007577"/>
    </source>
</evidence>
<dbReference type="PANTHER" id="PTHR43394">
    <property type="entry name" value="ATP-DEPENDENT PERMEASE MDL1, MITOCHONDRIAL"/>
    <property type="match status" value="1"/>
</dbReference>
<proteinExistence type="inferred from homology"/>
<accession>A0A914XHH8</accession>
<dbReference type="SUPFAM" id="SSF90123">
    <property type="entry name" value="ABC transporter transmembrane region"/>
    <property type="match status" value="2"/>
</dbReference>
<evidence type="ECO:0000259" key="12">
    <source>
        <dbReference type="PROSITE" id="PS50893"/>
    </source>
</evidence>
<evidence type="ECO:0000256" key="4">
    <source>
        <dbReference type="ARBA" id="ARBA00022692"/>
    </source>
</evidence>
<dbReference type="Gene3D" id="1.20.1560.10">
    <property type="entry name" value="ABC transporter type 1, transmembrane domain"/>
    <property type="match status" value="1"/>
</dbReference>
<dbReference type="FunFam" id="1.20.1560.10:FF:000018">
    <property type="entry name" value="ATP-binding cassette subfamily B member 11"/>
    <property type="match status" value="1"/>
</dbReference>
<evidence type="ECO:0000256" key="10">
    <source>
        <dbReference type="SAM" id="MobiDB-lite"/>
    </source>
</evidence>
<keyword evidence="6" id="KW-0547">Nucleotide-binding</keyword>
<dbReference type="GO" id="GO:0009636">
    <property type="term" value="P:response to toxic substance"/>
    <property type="evidence" value="ECO:0007669"/>
    <property type="project" value="UniProtKB-ARBA"/>
</dbReference>
<dbReference type="CDD" id="cd18577">
    <property type="entry name" value="ABC_6TM_Pgp_ABCB1_D1_like"/>
    <property type="match status" value="1"/>
</dbReference>
<feature type="transmembrane region" description="Helical" evidence="11">
    <location>
        <begin position="876"/>
        <end position="894"/>
    </location>
</feature>
<dbReference type="SMART" id="SM00382">
    <property type="entry name" value="AAA"/>
    <property type="match status" value="2"/>
</dbReference>
<name>A0A914XHH8_9BILA</name>
<keyword evidence="9 11" id="KW-0472">Membrane</keyword>
<evidence type="ECO:0000256" key="1">
    <source>
        <dbReference type="ARBA" id="ARBA00004141"/>
    </source>
</evidence>
<feature type="transmembrane region" description="Helical" evidence="11">
    <location>
        <begin position="851"/>
        <end position="870"/>
    </location>
</feature>
<evidence type="ECO:0000256" key="7">
    <source>
        <dbReference type="ARBA" id="ARBA00022840"/>
    </source>
</evidence>
<feature type="compositionally biased region" description="Basic and acidic residues" evidence="10">
    <location>
        <begin position="679"/>
        <end position="698"/>
    </location>
</feature>
<evidence type="ECO:0000256" key="6">
    <source>
        <dbReference type="ARBA" id="ARBA00022741"/>
    </source>
</evidence>
<feature type="domain" description="ABC transporter" evidence="12">
    <location>
        <begin position="1050"/>
        <end position="1287"/>
    </location>
</feature>